<dbReference type="SMART" id="SM00155">
    <property type="entry name" value="PLDc"/>
    <property type="match status" value="2"/>
</dbReference>
<dbReference type="RefSeq" id="WP_113647770.1">
    <property type="nucleotide sequence ID" value="NZ_QMHN01000004.1"/>
</dbReference>
<sequence length="490" mass="56520">MLQQQTIWILIAEIAYLLILGITCFRIVLDTRSGSKTLAYLLFAIFVPIVGIAFYFSFGVNYRKRKMYDKKLNVDDQFKKEVHQLFQAHNLEEAIHSDELLLQSERLIKLLANRKSNRAFLLPNNDIRLLFNGEEKFPALIADLQQAKHHIHLEYYIYDNDEIGNTIKNILIEKAKQGIKVRVIYDDFGSKSIRRNIAKELKESGVEAYPFNKVRLLFLANRLNYRNHRKMVIIDGIVAYTGGINVSDKYINGPQNEVYWRDTHLRIKGTGAMALQQLFISDWNFCSDEHLTVTGNEYFPFKKMEVHGKGKLQVISSGPDSDLPNILFATLQAIHTAKSEILLTTPYFIPDETLQQSLLMAAMGGIDVKLLVPEKGDSRIVDSVSRIYFEELLQAGVKIFLYKRGFIHAKTFVVDGVLASVGTANLDLRSFDLNFEVSTLIYDMQIAERLRTAFYNDLQHSEQLFYTRWIKRSLWIKGLERVLRLVSPFM</sequence>
<dbReference type="GO" id="GO:0005886">
    <property type="term" value="C:plasma membrane"/>
    <property type="evidence" value="ECO:0007669"/>
    <property type="project" value="UniProtKB-SubCell"/>
</dbReference>
<keyword evidence="5 12" id="KW-0812">Transmembrane</keyword>
<evidence type="ECO:0000256" key="9">
    <source>
        <dbReference type="ARBA" id="ARBA00023136"/>
    </source>
</evidence>
<dbReference type="PANTHER" id="PTHR21248:SF22">
    <property type="entry name" value="PHOSPHOLIPASE D"/>
    <property type="match status" value="1"/>
</dbReference>
<feature type="active site" evidence="12">
    <location>
        <position position="408"/>
    </location>
</feature>
<evidence type="ECO:0000256" key="2">
    <source>
        <dbReference type="ARBA" id="ARBA00022475"/>
    </source>
</evidence>
<dbReference type="Pfam" id="PF13091">
    <property type="entry name" value="PLDc_2"/>
    <property type="match status" value="2"/>
</dbReference>
<keyword evidence="6" id="KW-0677">Repeat</keyword>
<dbReference type="EMBL" id="SAYW01000004">
    <property type="protein sequence ID" value="RWU06149.1"/>
    <property type="molecule type" value="Genomic_DNA"/>
</dbReference>
<feature type="active site" evidence="12">
    <location>
        <position position="235"/>
    </location>
</feature>
<comment type="subcellular location">
    <subcellularLocation>
        <location evidence="1 12">Cell membrane</location>
        <topology evidence="1 12">Multi-pass membrane protein</topology>
    </subcellularLocation>
</comment>
<feature type="active site" evidence="12">
    <location>
        <position position="230"/>
    </location>
</feature>
<keyword evidence="7 12" id="KW-1133">Transmembrane helix</keyword>
<gene>
    <name evidence="15" type="primary">cls</name>
    <name evidence="15" type="ORF">DPV69_12700</name>
</gene>
<feature type="active site" evidence="12">
    <location>
        <position position="415"/>
    </location>
</feature>
<feature type="active site" evidence="12">
    <location>
        <position position="228"/>
    </location>
</feature>
<keyword evidence="8 12" id="KW-0443">Lipid metabolism</keyword>
<dbReference type="PROSITE" id="PS50035">
    <property type="entry name" value="PLD"/>
    <property type="match status" value="2"/>
</dbReference>
<protein>
    <recommendedName>
        <fullName evidence="12 13">Cardiolipin synthase</fullName>
        <shortName evidence="12">CL synthase</shortName>
        <ecNumber evidence="12 13">2.7.8.-</ecNumber>
    </recommendedName>
</protein>
<feature type="domain" description="PLD phosphodiesterase" evidence="14">
    <location>
        <begin position="223"/>
        <end position="250"/>
    </location>
</feature>
<dbReference type="FunFam" id="3.30.870.10:FF:000014">
    <property type="entry name" value="Cardiolipin synthase"/>
    <property type="match status" value="1"/>
</dbReference>
<dbReference type="InterPro" id="IPR027379">
    <property type="entry name" value="CLS_N"/>
</dbReference>
<dbReference type="SUPFAM" id="SSF56024">
    <property type="entry name" value="Phospholipase D/nuclease"/>
    <property type="match status" value="2"/>
</dbReference>
<dbReference type="CDD" id="cd09112">
    <property type="entry name" value="PLDc_CLS_2"/>
    <property type="match status" value="1"/>
</dbReference>
<evidence type="ECO:0000256" key="11">
    <source>
        <dbReference type="ARBA" id="ARBA00023264"/>
    </source>
</evidence>
<dbReference type="InterPro" id="IPR030874">
    <property type="entry name" value="Cardiolipin_synth_Firmi"/>
</dbReference>
<feature type="transmembrane region" description="Helical" evidence="12">
    <location>
        <begin position="40"/>
        <end position="62"/>
    </location>
</feature>
<reference evidence="15 16" key="1">
    <citation type="submission" date="2018-06" db="EMBL/GenBank/DDBJ databases">
        <title>Pedobacter endophyticus sp. nov., an endophytic bacterium isolated from a leaf of Triticum aestivum.</title>
        <authorList>
            <person name="Zhang L."/>
        </authorList>
    </citation>
    <scope>NUCLEOTIDE SEQUENCE [LARGE SCALE GENOMIC DNA]</scope>
    <source>
        <strain evidence="15 16">CM134L-2</strain>
    </source>
</reference>
<dbReference type="Proteomes" id="UP000284120">
    <property type="component" value="Unassembled WGS sequence"/>
</dbReference>
<dbReference type="EC" id="2.7.8.-" evidence="12 13"/>
<comment type="caution">
    <text evidence="15">The sequence shown here is derived from an EMBL/GenBank/DDBJ whole genome shotgun (WGS) entry which is preliminary data.</text>
</comment>
<evidence type="ECO:0000259" key="14">
    <source>
        <dbReference type="PROSITE" id="PS50035"/>
    </source>
</evidence>
<dbReference type="NCBIfam" id="TIGR04265">
    <property type="entry name" value="bac_cardiolipin"/>
    <property type="match status" value="1"/>
</dbReference>
<evidence type="ECO:0000256" key="12">
    <source>
        <dbReference type="HAMAP-Rule" id="MF_01916"/>
    </source>
</evidence>
<dbReference type="InterPro" id="IPR025202">
    <property type="entry name" value="PLD-like_dom"/>
</dbReference>
<organism evidence="15 16">
    <name type="scientific">Pedobacter chitinilyticus</name>
    <dbReference type="NCBI Taxonomy" id="2233776"/>
    <lineage>
        <taxon>Bacteria</taxon>
        <taxon>Pseudomonadati</taxon>
        <taxon>Bacteroidota</taxon>
        <taxon>Sphingobacteriia</taxon>
        <taxon>Sphingobacteriales</taxon>
        <taxon>Sphingobacteriaceae</taxon>
        <taxon>Pedobacter</taxon>
    </lineage>
</organism>
<evidence type="ECO:0000256" key="10">
    <source>
        <dbReference type="ARBA" id="ARBA00023209"/>
    </source>
</evidence>
<keyword evidence="2 12" id="KW-1003">Cell membrane</keyword>
<comment type="function">
    <text evidence="12">Catalyzes the reversible phosphatidyl group transfer from one phosphatidylglycerol molecule to another to form cardiolipin (CL) (diphosphatidylglycerol) and glycerol.</text>
</comment>
<evidence type="ECO:0000313" key="16">
    <source>
        <dbReference type="Proteomes" id="UP000284120"/>
    </source>
</evidence>
<dbReference type="GO" id="GO:0032049">
    <property type="term" value="P:cardiolipin biosynthetic process"/>
    <property type="evidence" value="ECO:0007669"/>
    <property type="project" value="UniProtKB-UniRule"/>
</dbReference>
<keyword evidence="4 12" id="KW-0808">Transferase</keyword>
<evidence type="ECO:0000256" key="6">
    <source>
        <dbReference type="ARBA" id="ARBA00022737"/>
    </source>
</evidence>
<evidence type="ECO:0000313" key="15">
    <source>
        <dbReference type="EMBL" id="RWU06149.1"/>
    </source>
</evidence>
<evidence type="ECO:0000256" key="13">
    <source>
        <dbReference type="NCBIfam" id="TIGR04265"/>
    </source>
</evidence>
<feature type="transmembrane region" description="Helical" evidence="12">
    <location>
        <begin position="7"/>
        <end position="28"/>
    </location>
</feature>
<dbReference type="CDD" id="cd09110">
    <property type="entry name" value="PLDc_CLS_1"/>
    <property type="match status" value="1"/>
</dbReference>
<evidence type="ECO:0000256" key="4">
    <source>
        <dbReference type="ARBA" id="ARBA00022679"/>
    </source>
</evidence>
<dbReference type="OrthoDB" id="9762009at2"/>
<dbReference type="Gene3D" id="3.30.870.10">
    <property type="entry name" value="Endonuclease Chain A"/>
    <property type="match status" value="2"/>
</dbReference>
<feature type="active site" evidence="12">
    <location>
        <position position="410"/>
    </location>
</feature>
<keyword evidence="9 12" id="KW-0472">Membrane</keyword>
<dbReference type="PANTHER" id="PTHR21248">
    <property type="entry name" value="CARDIOLIPIN SYNTHASE"/>
    <property type="match status" value="1"/>
</dbReference>
<keyword evidence="11 12" id="KW-1208">Phospholipid metabolism</keyword>
<evidence type="ECO:0000256" key="5">
    <source>
        <dbReference type="ARBA" id="ARBA00022692"/>
    </source>
</evidence>
<evidence type="ECO:0000256" key="1">
    <source>
        <dbReference type="ARBA" id="ARBA00004651"/>
    </source>
</evidence>
<comment type="similarity">
    <text evidence="12">Belongs to the phospholipase D family. Cardiolipin synthase subfamily.</text>
</comment>
<evidence type="ECO:0000256" key="7">
    <source>
        <dbReference type="ARBA" id="ARBA00022989"/>
    </source>
</evidence>
<name>A0A443YQR4_9SPHI</name>
<accession>A0A443YQR4</accession>
<dbReference type="AlphaFoldDB" id="A0A443YQR4"/>
<keyword evidence="16" id="KW-1185">Reference proteome</keyword>
<keyword evidence="10 12" id="KW-0594">Phospholipid biosynthesis</keyword>
<feature type="domain" description="PLD phosphodiesterase" evidence="14">
    <location>
        <begin position="403"/>
        <end position="430"/>
    </location>
</feature>
<proteinExistence type="inferred from homology"/>
<dbReference type="HAMAP" id="MF_01916">
    <property type="entry name" value="Cardiolipin_synth_Cls"/>
    <property type="match status" value="1"/>
</dbReference>
<evidence type="ECO:0000256" key="3">
    <source>
        <dbReference type="ARBA" id="ARBA00022516"/>
    </source>
</evidence>
<keyword evidence="3 12" id="KW-0444">Lipid biosynthesis</keyword>
<dbReference type="GO" id="GO:0008808">
    <property type="term" value="F:cardiolipin synthase activity"/>
    <property type="evidence" value="ECO:0007669"/>
    <property type="project" value="UniProtKB-UniRule"/>
</dbReference>
<evidence type="ECO:0000256" key="8">
    <source>
        <dbReference type="ARBA" id="ARBA00023098"/>
    </source>
</evidence>
<dbReference type="Pfam" id="PF13396">
    <property type="entry name" value="PLDc_N"/>
    <property type="match status" value="1"/>
</dbReference>
<dbReference type="InterPro" id="IPR022924">
    <property type="entry name" value="Cardiolipin_synthase"/>
</dbReference>
<dbReference type="InterPro" id="IPR001736">
    <property type="entry name" value="PLipase_D/transphosphatidylase"/>
</dbReference>
<comment type="catalytic activity">
    <reaction evidence="12">
        <text>2 a 1,2-diacyl-sn-glycero-3-phospho-(1'-sn-glycerol) = a cardiolipin + glycerol</text>
        <dbReference type="Rhea" id="RHEA:31451"/>
        <dbReference type="ChEBI" id="CHEBI:17754"/>
        <dbReference type="ChEBI" id="CHEBI:62237"/>
        <dbReference type="ChEBI" id="CHEBI:64716"/>
    </reaction>
</comment>